<feature type="compositionally biased region" description="Polar residues" evidence="1">
    <location>
        <begin position="372"/>
        <end position="390"/>
    </location>
</feature>
<accession>A0A7S4IW62</accession>
<evidence type="ECO:0000313" key="2">
    <source>
        <dbReference type="EMBL" id="CAE2241658.1"/>
    </source>
</evidence>
<feature type="compositionally biased region" description="Low complexity" evidence="1">
    <location>
        <begin position="405"/>
        <end position="415"/>
    </location>
</feature>
<proteinExistence type="predicted"/>
<gene>
    <name evidence="2" type="ORF">OAUR00152_LOCUS16154</name>
</gene>
<organism evidence="2">
    <name type="scientific">Odontella aurita</name>
    <dbReference type="NCBI Taxonomy" id="265563"/>
    <lineage>
        <taxon>Eukaryota</taxon>
        <taxon>Sar</taxon>
        <taxon>Stramenopiles</taxon>
        <taxon>Ochrophyta</taxon>
        <taxon>Bacillariophyta</taxon>
        <taxon>Mediophyceae</taxon>
        <taxon>Biddulphiophycidae</taxon>
        <taxon>Eupodiscales</taxon>
        <taxon>Odontellaceae</taxon>
        <taxon>Odontella</taxon>
    </lineage>
</organism>
<name>A0A7S4IW62_9STRA</name>
<evidence type="ECO:0000256" key="1">
    <source>
        <dbReference type="SAM" id="MobiDB-lite"/>
    </source>
</evidence>
<protein>
    <recommendedName>
        <fullName evidence="3">Lebercilin domain-containing protein</fullName>
    </recommendedName>
</protein>
<feature type="compositionally biased region" description="Low complexity" evidence="1">
    <location>
        <begin position="188"/>
        <end position="200"/>
    </location>
</feature>
<feature type="compositionally biased region" description="Low complexity" evidence="1">
    <location>
        <begin position="336"/>
        <end position="371"/>
    </location>
</feature>
<feature type="region of interest" description="Disordered" evidence="1">
    <location>
        <begin position="183"/>
        <end position="446"/>
    </location>
</feature>
<feature type="compositionally biased region" description="Polar residues" evidence="1">
    <location>
        <begin position="315"/>
        <end position="326"/>
    </location>
</feature>
<feature type="region of interest" description="Disordered" evidence="1">
    <location>
        <begin position="41"/>
        <end position="62"/>
    </location>
</feature>
<sequence>MNRTASLPNVPLEPAQTKVITAQCSEGDSIIPVVAKQPAARATKSLGRHPRIQDADKLAPRGDEKAKLIEQLRRELQKSQKEVLQATKERDEARKKMQDLSKKHAGALEKTKKDTASLRKNNDSLVAKHINMQKYVHNLHADLQIMSEQNEWVKTENERVRADAQLLLRALDAHRAEIQQWKEAELRSSQSGGSQSPRRPSFGKMKARMERSLGNGGARSNAEKKCRQTSANQTAPRGAQTAEVPQLQKMPRRMSAPSASGIKVGSAAESRAAPSAGRRGSLQHGVQYATEAKQQQPRRLPEGQKMPARAPIAATSRSAYDANSGSHGAAPQARRPSLQTAQQSAAPQARRSSLQSAQPSAAPQARRSSMQHSAAPQTRRPSMQSATQSAAAGESSSCGHHRRSSSAPTTQAAASCRKTSSAPSAMRKGRFQVMNDPGAHSLSATR</sequence>
<feature type="region of interest" description="Disordered" evidence="1">
    <location>
        <begin position="89"/>
        <end position="116"/>
    </location>
</feature>
<reference evidence="2" key="1">
    <citation type="submission" date="2021-01" db="EMBL/GenBank/DDBJ databases">
        <authorList>
            <person name="Corre E."/>
            <person name="Pelletier E."/>
            <person name="Niang G."/>
            <person name="Scheremetjew M."/>
            <person name="Finn R."/>
            <person name="Kale V."/>
            <person name="Holt S."/>
            <person name="Cochrane G."/>
            <person name="Meng A."/>
            <person name="Brown T."/>
            <person name="Cohen L."/>
        </authorList>
    </citation>
    <scope>NUCLEOTIDE SEQUENCE</scope>
    <source>
        <strain evidence="2">Isolate 1302-5</strain>
    </source>
</reference>
<evidence type="ECO:0008006" key="3">
    <source>
        <dbReference type="Google" id="ProtNLM"/>
    </source>
</evidence>
<feature type="compositionally biased region" description="Basic and acidic residues" evidence="1">
    <location>
        <begin position="51"/>
        <end position="62"/>
    </location>
</feature>
<dbReference type="EMBL" id="HBKQ01023757">
    <property type="protein sequence ID" value="CAE2241658.1"/>
    <property type="molecule type" value="Transcribed_RNA"/>
</dbReference>
<dbReference type="AlphaFoldDB" id="A0A7S4IW62"/>